<dbReference type="CDD" id="cd12843">
    <property type="entry name" value="Bvu_2165_C_like"/>
    <property type="match status" value="1"/>
</dbReference>
<reference evidence="3" key="2">
    <citation type="submission" date="2021-04" db="EMBL/GenBank/DDBJ databases">
        <authorList>
            <person name="Gilroy R."/>
        </authorList>
    </citation>
    <scope>NUCLEOTIDE SEQUENCE</scope>
    <source>
        <strain evidence="3">ChiHecec2B26-12326</strain>
    </source>
</reference>
<evidence type="ECO:0000259" key="2">
    <source>
        <dbReference type="Pfam" id="PF14848"/>
    </source>
</evidence>
<dbReference type="Gene3D" id="2.70.50.70">
    <property type="match status" value="1"/>
</dbReference>
<dbReference type="EMBL" id="DXEN01000044">
    <property type="protein sequence ID" value="HIX86150.1"/>
    <property type="molecule type" value="Genomic_DNA"/>
</dbReference>
<comment type="caution">
    <text evidence="3">The sequence shown here is derived from an EMBL/GenBank/DDBJ whole genome shotgun (WGS) entry which is preliminary data.</text>
</comment>
<organism evidence="3 4">
    <name type="scientific">Candidatus Parabacteroides intestinigallinarum</name>
    <dbReference type="NCBI Taxonomy" id="2838722"/>
    <lineage>
        <taxon>Bacteria</taxon>
        <taxon>Pseudomonadati</taxon>
        <taxon>Bacteroidota</taxon>
        <taxon>Bacteroidia</taxon>
        <taxon>Bacteroidales</taxon>
        <taxon>Tannerellaceae</taxon>
        <taxon>Parabacteroides</taxon>
    </lineage>
</organism>
<proteinExistence type="predicted"/>
<reference evidence="3" key="1">
    <citation type="journal article" date="2021" name="PeerJ">
        <title>Extensive microbial diversity within the chicken gut microbiome revealed by metagenomics and culture.</title>
        <authorList>
            <person name="Gilroy R."/>
            <person name="Ravi A."/>
            <person name="Getino M."/>
            <person name="Pursley I."/>
            <person name="Horton D.L."/>
            <person name="Alikhan N.F."/>
            <person name="Baker D."/>
            <person name="Gharbi K."/>
            <person name="Hall N."/>
            <person name="Watson M."/>
            <person name="Adriaenssens E.M."/>
            <person name="Foster-Nyarko E."/>
            <person name="Jarju S."/>
            <person name="Secka A."/>
            <person name="Antonio M."/>
            <person name="Oren A."/>
            <person name="Chaudhuri R.R."/>
            <person name="La Ragione R."/>
            <person name="Hildebrand F."/>
            <person name="Pallen M.J."/>
        </authorList>
    </citation>
    <scope>NUCLEOTIDE SEQUENCE</scope>
    <source>
        <strain evidence="3">ChiHecec2B26-12326</strain>
    </source>
</reference>
<evidence type="ECO:0000259" key="1">
    <source>
        <dbReference type="Pfam" id="PF14734"/>
    </source>
</evidence>
<dbReference type="InterPro" id="IPR027824">
    <property type="entry name" value="DUF4469"/>
</dbReference>
<evidence type="ECO:0000313" key="3">
    <source>
        <dbReference type="EMBL" id="HIX86150.1"/>
    </source>
</evidence>
<dbReference type="AlphaFoldDB" id="A0A9D1XRT1"/>
<dbReference type="Pfam" id="PF14734">
    <property type="entry name" value="DUF4469"/>
    <property type="match status" value="1"/>
</dbReference>
<dbReference type="Pfam" id="PF14848">
    <property type="entry name" value="HU-DNA_bdg"/>
    <property type="match status" value="1"/>
</dbReference>
<evidence type="ECO:0000313" key="4">
    <source>
        <dbReference type="Proteomes" id="UP000823847"/>
    </source>
</evidence>
<accession>A0A9D1XRT1</accession>
<dbReference type="InterPro" id="IPR049893">
    <property type="entry name" value="Bvu_2165-like_IHF-HU-DNA_bdg"/>
</dbReference>
<gene>
    <name evidence="3" type="ORF">H9848_06040</name>
</gene>
<name>A0A9D1XRT1_9BACT</name>
<sequence>MAKIILTADLYDNVLTEEPGDYTAKPAITGTYHNTDIAADIVAERTEYRKETIENILTLADQKKVEAIAGGKSLVDGVGQWLLNLAGTFEGESPRFDPEKHRVGVTFTPGKALLEAMKDITFNLNMATTGPVINQVTDVRTQSVNGQITPGKNVIISGANILLKGDDPSVGIYFTKDEADAQPVKVEFYSRSTNTEQIAEVPESLTDGQYYLSVTTQIGSGYQLVKEPRTYRFPILLTVGEPADDGGDEGGTDSPGNI</sequence>
<dbReference type="CDD" id="cd13833">
    <property type="entry name" value="HU_IHF_like"/>
    <property type="match status" value="1"/>
</dbReference>
<feature type="domain" description="Bvu-2165-like IHF-HU-like DNA-binding" evidence="2">
    <location>
        <begin position="5"/>
        <end position="124"/>
    </location>
</feature>
<feature type="domain" description="DUF4469" evidence="1">
    <location>
        <begin position="133"/>
        <end position="231"/>
    </location>
</feature>
<dbReference type="Proteomes" id="UP000823847">
    <property type="component" value="Unassembled WGS sequence"/>
</dbReference>
<protein>
    <submittedName>
        <fullName evidence="3">DUF4469 domain-containing protein</fullName>
    </submittedName>
</protein>